<dbReference type="InterPro" id="IPR019476">
    <property type="entry name" value="T4SS_TraD_DNA-bd"/>
</dbReference>
<dbReference type="EMBL" id="JAOCDR010000069">
    <property type="protein sequence ID" value="MDH0657591.1"/>
    <property type="molecule type" value="Genomic_DNA"/>
</dbReference>
<evidence type="ECO:0000256" key="1">
    <source>
        <dbReference type="ARBA" id="ARBA00004651"/>
    </source>
</evidence>
<feature type="transmembrane region" description="Helical" evidence="7">
    <location>
        <begin position="16"/>
        <end position="37"/>
    </location>
</feature>
<keyword evidence="4 7" id="KW-1133">Transmembrane helix</keyword>
<dbReference type="PANTHER" id="PTHR37937:SF1">
    <property type="entry name" value="CONJUGATIVE TRANSFER: DNA TRANSPORT"/>
    <property type="match status" value="1"/>
</dbReference>
<keyword evidence="9" id="KW-0238">DNA-binding</keyword>
<comment type="subcellular location">
    <subcellularLocation>
        <location evidence="1">Cell membrane</location>
        <topology evidence="1">Multi-pass membrane protein</topology>
    </subcellularLocation>
</comment>
<evidence type="ECO:0000256" key="6">
    <source>
        <dbReference type="SAM" id="MobiDB-lite"/>
    </source>
</evidence>
<dbReference type="PANTHER" id="PTHR37937">
    <property type="entry name" value="CONJUGATIVE TRANSFER: DNA TRANSPORT"/>
    <property type="match status" value="1"/>
</dbReference>
<dbReference type="GO" id="GO:0003677">
    <property type="term" value="F:DNA binding"/>
    <property type="evidence" value="ECO:0007669"/>
    <property type="project" value="UniProtKB-KW"/>
</dbReference>
<reference evidence="9" key="1">
    <citation type="submission" date="2022-09" db="EMBL/GenBank/DDBJ databases">
        <title>Intensive care unit water sources are persistently colonized with multi-drug resistant bacteria and are the site of extensive horizontal gene transfer of antibiotic resistance genes.</title>
        <authorList>
            <person name="Diorio-Toth L."/>
        </authorList>
    </citation>
    <scope>NUCLEOTIDE SEQUENCE</scope>
    <source>
        <strain evidence="9">GD03851</strain>
    </source>
</reference>
<dbReference type="CDD" id="cd01127">
    <property type="entry name" value="TrwB_TraG_TraD_VirD4"/>
    <property type="match status" value="1"/>
</dbReference>
<dbReference type="PROSITE" id="PS51257">
    <property type="entry name" value="PROKAR_LIPOPROTEIN"/>
    <property type="match status" value="1"/>
</dbReference>
<feature type="domain" description="Type IV secretion system coupling protein TraD DNA-binding" evidence="8">
    <location>
        <begin position="161"/>
        <end position="520"/>
    </location>
</feature>
<evidence type="ECO:0000256" key="2">
    <source>
        <dbReference type="ARBA" id="ARBA00022475"/>
    </source>
</evidence>
<organism evidence="9 10">
    <name type="scientific">Acinetobacter johnsonii</name>
    <dbReference type="NCBI Taxonomy" id="40214"/>
    <lineage>
        <taxon>Bacteria</taxon>
        <taxon>Pseudomonadati</taxon>
        <taxon>Pseudomonadota</taxon>
        <taxon>Gammaproteobacteria</taxon>
        <taxon>Moraxellales</taxon>
        <taxon>Moraxellaceae</taxon>
        <taxon>Acinetobacter</taxon>
    </lineage>
</organism>
<keyword evidence="5 7" id="KW-0472">Membrane</keyword>
<dbReference type="AlphaFoldDB" id="A0AA42IGR0"/>
<evidence type="ECO:0000256" key="3">
    <source>
        <dbReference type="ARBA" id="ARBA00022692"/>
    </source>
</evidence>
<protein>
    <submittedName>
        <fullName evidence="9">Type IV secretion system DNA-binding domain-containing protein</fullName>
    </submittedName>
</protein>
<proteinExistence type="predicted"/>
<dbReference type="RefSeq" id="WP_279698972.1">
    <property type="nucleotide sequence ID" value="NZ_JAOCDR010000069.1"/>
</dbReference>
<dbReference type="Pfam" id="PF10412">
    <property type="entry name" value="TrwB_AAD_bind"/>
    <property type="match status" value="1"/>
</dbReference>
<feature type="transmembrane region" description="Helical" evidence="7">
    <location>
        <begin position="86"/>
        <end position="108"/>
    </location>
</feature>
<evidence type="ECO:0000256" key="5">
    <source>
        <dbReference type="ARBA" id="ARBA00023136"/>
    </source>
</evidence>
<dbReference type="InterPro" id="IPR051539">
    <property type="entry name" value="T4SS-coupling_protein"/>
</dbReference>
<dbReference type="GO" id="GO:0005886">
    <property type="term" value="C:plasma membrane"/>
    <property type="evidence" value="ECO:0007669"/>
    <property type="project" value="UniProtKB-SubCell"/>
</dbReference>
<dbReference type="InterPro" id="IPR027417">
    <property type="entry name" value="P-loop_NTPase"/>
</dbReference>
<keyword evidence="2" id="KW-1003">Cell membrane</keyword>
<evidence type="ECO:0000256" key="7">
    <source>
        <dbReference type="SAM" id="Phobius"/>
    </source>
</evidence>
<evidence type="ECO:0000256" key="4">
    <source>
        <dbReference type="ARBA" id="ARBA00022989"/>
    </source>
</evidence>
<comment type="caution">
    <text evidence="9">The sequence shown here is derived from an EMBL/GenBank/DDBJ whole genome shotgun (WGS) entry which is preliminary data.</text>
</comment>
<dbReference type="Gene3D" id="3.40.50.300">
    <property type="entry name" value="P-loop containing nucleotide triphosphate hydrolases"/>
    <property type="match status" value="2"/>
</dbReference>
<evidence type="ECO:0000313" key="10">
    <source>
        <dbReference type="Proteomes" id="UP001161099"/>
    </source>
</evidence>
<gene>
    <name evidence="9" type="ORF">N5D11_15990</name>
</gene>
<sequence>MKNNLNATEWRIEEGAIIAVLALFLISIILSCLLWHVKIPFTNDIIWSNWPPLAKAIWGYIWSLLGIQTDSWMNLNILLNAYDLKVFFILHFYTPIFLALPLSCYLGYLAAKPRDQYHARGRILLNGSSALKYAQQRIKYINKTFIESDSTSCVQIHPNFRLPPAADTKGFVFLGGPGSGKTQIMKQMLIDVFENQRYAKICIIDNKGDFTELFDENESTILAPWDLRGVTWDLGQDIRTELDAGLLAHAMIPETKGDNAVFSDASRVALTGFIVVLQSIYGVNWGWQNLAECLEWPREKVIGEFKKYYPLGLKIFREDSKSSDSVDFSLVANLAFLRQLAQAWPASSNGFSLRSWISDDFEDKQVLLLQANKAFPAISDRYICSILSVLSQLILSPTFEDSSTRRIHFVLDEIAQIPYIEQLKNLAALGRSKGACIWLGIQDFDLLVENYGQYEVNSLIGMMQTQIVLAMGSGPGTDFASKLIGDREIFTESFDENGLRIPRTEAQRLVTAAEINQLPQPNLKQGIHGWITVTGWDAVLRITWPIKEFVKLREGVKLAPWIHQVPVENLTNQTASNIPSQNKKRLIKKSTHDGSTS</sequence>
<feature type="region of interest" description="Disordered" evidence="6">
    <location>
        <begin position="573"/>
        <end position="597"/>
    </location>
</feature>
<keyword evidence="3 7" id="KW-0812">Transmembrane</keyword>
<accession>A0AA42IGR0</accession>
<dbReference type="Proteomes" id="UP001161099">
    <property type="component" value="Unassembled WGS sequence"/>
</dbReference>
<name>A0AA42IGR0_ACIJO</name>
<evidence type="ECO:0000313" key="9">
    <source>
        <dbReference type="EMBL" id="MDH0657591.1"/>
    </source>
</evidence>
<evidence type="ECO:0000259" key="8">
    <source>
        <dbReference type="Pfam" id="PF10412"/>
    </source>
</evidence>
<dbReference type="SUPFAM" id="SSF52540">
    <property type="entry name" value="P-loop containing nucleoside triphosphate hydrolases"/>
    <property type="match status" value="1"/>
</dbReference>